<keyword evidence="5 9" id="KW-1133">Transmembrane helix</keyword>
<feature type="chain" id="PRO_5043242067" evidence="10">
    <location>
        <begin position="32"/>
        <end position="718"/>
    </location>
</feature>
<evidence type="ECO:0000313" key="13">
    <source>
        <dbReference type="EnsemblPlants" id="Ma04_p15190.2"/>
    </source>
</evidence>
<comment type="subcellular location">
    <subcellularLocation>
        <location evidence="7">Endomembrane system</location>
        <topology evidence="7">Single-pass type I membrane protein</topology>
    </subcellularLocation>
</comment>
<dbReference type="InterPro" id="IPR001611">
    <property type="entry name" value="Leu-rich_rpt"/>
</dbReference>
<evidence type="ECO:0000256" key="5">
    <source>
        <dbReference type="ARBA" id="ARBA00022989"/>
    </source>
</evidence>
<sequence length="718" mass="79343">MGGRWKLAGFHLRKVLCVVLIIHLFTDECLSINLEGLALLQFRSRVESDPYGALANWNPGDNNPCNWTGVHCLDGKVVTLNLKEFSLRGILAPEIGKLSHLRTVVLYKNKFSGVIPKEIAGLTMLELLDLRNNMLNGIIPKEIGEMLSLKHLLLCHNKFQGNTHWIENPDLHFDLMHDQNLSCNKANDLGHVNRKVGNCFGETGWQKLKKINSFLVLLNGKIIQIFDTPNIRLLPSSIRSKGLSDGNEKRNNNLATGFGGPYVLSNVHEHTVRRRLAEETRNLHAAPGSDGPLNQVVSVPPTASGSFPAIRDKSKLKPSLSPISPSLPPVSPSIAHPESTPTSVVNDLTSSRRSAMWKYILVLLVAALFLALATCIFLVCHSKGVATIGPWKTGLSGQLQKAFVTGVPKLKCSELEAACEDFSNIICSHPNFIVYKGTLSSGVEVAVVSTSITSVHDWSKHSEMLFRKKVDTLSRINHKNFVNLLGYCEEDVPFMRMMVLEYPPNGTVYEHLHAEEFENLEWSARMRIIMGTAYCLQHIHELTPPISHPNLLSSTILISEDFAAKVADFNVWKEIIAKGKTHGAEDLDDSETVSADPASNVYSFGILLLEIVSGKVPHTGEQDSLFNLLKQQAAEYANGDGGIDSLLDPALKSHKDEELRIICEVIQECVNPDPCKRPTMKEVASKLSEVISITPEAATPRLCPLWWAELEILSVEAT</sequence>
<proteinExistence type="predicted"/>
<evidence type="ECO:0000313" key="12">
    <source>
        <dbReference type="EMBL" id="CAG1842238.1"/>
    </source>
</evidence>
<dbReference type="InterPro" id="IPR032675">
    <property type="entry name" value="LRR_dom_sf"/>
</dbReference>
<dbReference type="EnsemblPlants" id="Ma04_t15190.2">
    <property type="protein sequence ID" value="Ma04_p15190.2"/>
    <property type="gene ID" value="Ma04_g15190"/>
</dbReference>
<feature type="transmembrane region" description="Helical" evidence="9">
    <location>
        <begin position="356"/>
        <end position="380"/>
    </location>
</feature>
<dbReference type="PANTHER" id="PTHR46084">
    <property type="entry name" value="PROTEIN MALE DISCOVERER 2"/>
    <property type="match status" value="1"/>
</dbReference>
<evidence type="ECO:0000256" key="8">
    <source>
        <dbReference type="SAM" id="MobiDB-lite"/>
    </source>
</evidence>
<keyword evidence="4" id="KW-0677">Repeat</keyword>
<dbReference type="Gramene" id="Ma04_t15190.3">
    <property type="protein sequence ID" value="Ma04_p15190.3"/>
    <property type="gene ID" value="Ma04_g15190"/>
</dbReference>
<dbReference type="PANTHER" id="PTHR46084:SF1">
    <property type="entry name" value="PROTEIN MALE DISCOVERER 2"/>
    <property type="match status" value="1"/>
</dbReference>
<dbReference type="Gene3D" id="3.80.10.10">
    <property type="entry name" value="Ribonuclease Inhibitor"/>
    <property type="match status" value="1"/>
</dbReference>
<dbReference type="InterPro" id="IPR001245">
    <property type="entry name" value="Ser-Thr/Tyr_kinase_cat_dom"/>
</dbReference>
<keyword evidence="1" id="KW-0433">Leucine-rich repeat</keyword>
<reference evidence="12" key="1">
    <citation type="submission" date="2021-03" db="EMBL/GenBank/DDBJ databases">
        <authorList>
            <consortium name="Genoscope - CEA"/>
            <person name="William W."/>
        </authorList>
    </citation>
    <scope>NUCLEOTIDE SEQUENCE</scope>
    <source>
        <strain evidence="12">Doubled-haploid Pahang</strain>
    </source>
</reference>
<accession>A0A804IPZ3</accession>
<evidence type="ECO:0000259" key="11">
    <source>
        <dbReference type="PROSITE" id="PS50011"/>
    </source>
</evidence>
<dbReference type="Gene3D" id="1.10.510.10">
    <property type="entry name" value="Transferase(Phosphotransferase) domain 1"/>
    <property type="match status" value="1"/>
</dbReference>
<evidence type="ECO:0000256" key="10">
    <source>
        <dbReference type="SAM" id="SignalP"/>
    </source>
</evidence>
<evidence type="ECO:0000256" key="4">
    <source>
        <dbReference type="ARBA" id="ARBA00022737"/>
    </source>
</evidence>
<reference evidence="13" key="2">
    <citation type="submission" date="2021-05" db="UniProtKB">
        <authorList>
            <consortium name="EnsemblPlants"/>
        </authorList>
    </citation>
    <scope>IDENTIFICATION</scope>
    <source>
        <strain evidence="13">subsp. malaccensis</strain>
    </source>
</reference>
<feature type="region of interest" description="Disordered" evidence="8">
    <location>
        <begin position="314"/>
        <end position="343"/>
    </location>
</feature>
<evidence type="ECO:0000256" key="2">
    <source>
        <dbReference type="ARBA" id="ARBA00022692"/>
    </source>
</evidence>
<dbReference type="GO" id="GO:0004672">
    <property type="term" value="F:protein kinase activity"/>
    <property type="evidence" value="ECO:0007669"/>
    <property type="project" value="InterPro"/>
</dbReference>
<dbReference type="PROSITE" id="PS50011">
    <property type="entry name" value="PROTEIN_KINASE_DOM"/>
    <property type="match status" value="1"/>
</dbReference>
<dbReference type="InterPro" id="IPR011009">
    <property type="entry name" value="Kinase-like_dom_sf"/>
</dbReference>
<dbReference type="Pfam" id="PF08263">
    <property type="entry name" value="LRRNT_2"/>
    <property type="match status" value="1"/>
</dbReference>
<dbReference type="GO" id="GO:0012505">
    <property type="term" value="C:endomembrane system"/>
    <property type="evidence" value="ECO:0007669"/>
    <property type="project" value="UniProtKB-SubCell"/>
</dbReference>
<feature type="domain" description="Protein kinase" evidence="11">
    <location>
        <begin position="420"/>
        <end position="691"/>
    </location>
</feature>
<keyword evidence="2 9" id="KW-0812">Transmembrane</keyword>
<dbReference type="InterPro" id="IPR013210">
    <property type="entry name" value="LRR_N_plant-typ"/>
</dbReference>
<dbReference type="FunFam" id="3.80.10.10:FF:000400">
    <property type="entry name" value="Nuclear pore complex protein NUP107"/>
    <property type="match status" value="1"/>
</dbReference>
<evidence type="ECO:0000256" key="3">
    <source>
        <dbReference type="ARBA" id="ARBA00022729"/>
    </source>
</evidence>
<dbReference type="EnsemblPlants" id="Ma04_t15190.3">
    <property type="protein sequence ID" value="Ma04_p15190.3"/>
    <property type="gene ID" value="Ma04_g15190"/>
</dbReference>
<dbReference type="Gene3D" id="3.30.200.20">
    <property type="entry name" value="Phosphorylase Kinase, domain 1"/>
    <property type="match status" value="1"/>
</dbReference>
<name>A0A804IPZ3_MUSAM</name>
<evidence type="ECO:0000256" key="7">
    <source>
        <dbReference type="ARBA" id="ARBA00046288"/>
    </source>
</evidence>
<dbReference type="InterPro" id="IPR000719">
    <property type="entry name" value="Prot_kinase_dom"/>
</dbReference>
<dbReference type="Pfam" id="PF07714">
    <property type="entry name" value="PK_Tyr_Ser-Thr"/>
    <property type="match status" value="1"/>
</dbReference>
<dbReference type="EMBL" id="HG996469">
    <property type="protein sequence ID" value="CAG1842238.1"/>
    <property type="molecule type" value="Genomic_DNA"/>
</dbReference>
<dbReference type="Pfam" id="PF13855">
    <property type="entry name" value="LRR_8"/>
    <property type="match status" value="1"/>
</dbReference>
<evidence type="ECO:0000256" key="1">
    <source>
        <dbReference type="ARBA" id="ARBA00022614"/>
    </source>
</evidence>
<keyword evidence="14" id="KW-1185">Reference proteome</keyword>
<feature type="signal peptide" evidence="10">
    <location>
        <begin position="1"/>
        <end position="31"/>
    </location>
</feature>
<dbReference type="SUPFAM" id="SSF56112">
    <property type="entry name" value="Protein kinase-like (PK-like)"/>
    <property type="match status" value="1"/>
</dbReference>
<dbReference type="OrthoDB" id="291737at2759"/>
<evidence type="ECO:0000256" key="6">
    <source>
        <dbReference type="ARBA" id="ARBA00023136"/>
    </source>
</evidence>
<dbReference type="SUPFAM" id="SSF52058">
    <property type="entry name" value="L domain-like"/>
    <property type="match status" value="1"/>
</dbReference>
<dbReference type="OMA" id="NNNFQWP"/>
<dbReference type="GO" id="GO:0005524">
    <property type="term" value="F:ATP binding"/>
    <property type="evidence" value="ECO:0007669"/>
    <property type="project" value="InterPro"/>
</dbReference>
<dbReference type="Proteomes" id="UP000012960">
    <property type="component" value="Unplaced"/>
</dbReference>
<dbReference type="Gramene" id="Ma04_t15190.2">
    <property type="protein sequence ID" value="Ma04_p15190.2"/>
    <property type="gene ID" value="Ma04_g15190"/>
</dbReference>
<evidence type="ECO:0000313" key="14">
    <source>
        <dbReference type="Proteomes" id="UP000012960"/>
    </source>
</evidence>
<keyword evidence="3 10" id="KW-0732">Signal</keyword>
<organism evidence="13 14">
    <name type="scientific">Musa acuminata subsp. malaccensis</name>
    <name type="common">Wild banana</name>
    <name type="synonym">Musa malaccensis</name>
    <dbReference type="NCBI Taxonomy" id="214687"/>
    <lineage>
        <taxon>Eukaryota</taxon>
        <taxon>Viridiplantae</taxon>
        <taxon>Streptophyta</taxon>
        <taxon>Embryophyta</taxon>
        <taxon>Tracheophyta</taxon>
        <taxon>Spermatophyta</taxon>
        <taxon>Magnoliopsida</taxon>
        <taxon>Liliopsida</taxon>
        <taxon>Zingiberales</taxon>
        <taxon>Musaceae</taxon>
        <taxon>Musa</taxon>
    </lineage>
</organism>
<keyword evidence="6 9" id="KW-0472">Membrane</keyword>
<evidence type="ECO:0000256" key="9">
    <source>
        <dbReference type="SAM" id="Phobius"/>
    </source>
</evidence>
<dbReference type="AlphaFoldDB" id="A0A804IPZ3"/>
<protein>
    <submittedName>
        <fullName evidence="12">(wild Malaysian banana) hypothetical protein</fullName>
    </submittedName>
</protein>
<gene>
    <name evidence="12" type="ORF">GSMUA_120330.1</name>
</gene>
<dbReference type="FunFam" id="3.30.200.20:FF:000489">
    <property type="entry name" value="Inactive receptor-like serine/threonine-protein kinase"/>
    <property type="match status" value="1"/>
</dbReference>